<name>A0A5C6ELI6_9BACT</name>
<evidence type="ECO:0000256" key="1">
    <source>
        <dbReference type="ARBA" id="ARBA00001917"/>
    </source>
</evidence>
<feature type="domain" description="Flavodoxin-like" evidence="3">
    <location>
        <begin position="3"/>
        <end position="149"/>
    </location>
</feature>
<comment type="cofactor">
    <cofactor evidence="1">
        <name>FMN</name>
        <dbReference type="ChEBI" id="CHEBI:58210"/>
    </cofactor>
</comment>
<evidence type="ECO:0000313" key="4">
    <source>
        <dbReference type="EMBL" id="TWU50583.1"/>
    </source>
</evidence>
<comment type="caution">
    <text evidence="4">The sequence shown here is derived from an EMBL/GenBank/DDBJ whole genome shotgun (WGS) entry which is preliminary data.</text>
</comment>
<dbReference type="AlphaFoldDB" id="A0A5C6ELI6"/>
<dbReference type="PANTHER" id="PTHR38030">
    <property type="entry name" value="PROTOPORPHYRINOGEN IX DEHYDROGENASE [MENAQUINONE]"/>
    <property type="match status" value="1"/>
</dbReference>
<feature type="region of interest" description="Disordered" evidence="2">
    <location>
        <begin position="188"/>
        <end position="209"/>
    </location>
</feature>
<proteinExistence type="predicted"/>
<dbReference type="GO" id="GO:0070819">
    <property type="term" value="F:menaquinone-dependent protoporphyrinogen oxidase activity"/>
    <property type="evidence" value="ECO:0007669"/>
    <property type="project" value="TreeGrafter"/>
</dbReference>
<reference evidence="4 5" key="1">
    <citation type="submission" date="2019-02" db="EMBL/GenBank/DDBJ databases">
        <title>Deep-cultivation of Planctomycetes and their phenomic and genomic characterization uncovers novel biology.</title>
        <authorList>
            <person name="Wiegand S."/>
            <person name="Jogler M."/>
            <person name="Boedeker C."/>
            <person name="Pinto D."/>
            <person name="Vollmers J."/>
            <person name="Rivas-Marin E."/>
            <person name="Kohn T."/>
            <person name="Peeters S.H."/>
            <person name="Heuer A."/>
            <person name="Rast P."/>
            <person name="Oberbeckmann S."/>
            <person name="Bunk B."/>
            <person name="Jeske O."/>
            <person name="Meyerdierks A."/>
            <person name="Storesund J.E."/>
            <person name="Kallscheuer N."/>
            <person name="Luecker S."/>
            <person name="Lage O.M."/>
            <person name="Pohl T."/>
            <person name="Merkel B.J."/>
            <person name="Hornburger P."/>
            <person name="Mueller R.-W."/>
            <person name="Bruemmer F."/>
            <person name="Labrenz M."/>
            <person name="Spormann A.M."/>
            <person name="Op Den Camp H."/>
            <person name="Overmann J."/>
            <person name="Amann R."/>
            <person name="Jetten M.S.M."/>
            <person name="Mascher T."/>
            <person name="Medema M.H."/>
            <person name="Devos D.P."/>
            <person name="Kaster A.-K."/>
            <person name="Ovreas L."/>
            <person name="Rohde M."/>
            <person name="Galperin M.Y."/>
            <person name="Jogler C."/>
        </authorList>
    </citation>
    <scope>NUCLEOTIDE SEQUENCE [LARGE SCALE GENOMIC DNA]</scope>
    <source>
        <strain evidence="4 5">Poly51</strain>
    </source>
</reference>
<keyword evidence="4" id="KW-0560">Oxidoreductase</keyword>
<keyword evidence="5" id="KW-1185">Reference proteome</keyword>
<protein>
    <submittedName>
        <fullName evidence="4">Protoporphyrinogen IX dehydrogenase [menaquinone]</fullName>
        <ecNumber evidence="4">1.3.5.3</ecNumber>
    </submittedName>
</protein>
<evidence type="ECO:0000313" key="5">
    <source>
        <dbReference type="Proteomes" id="UP000318288"/>
    </source>
</evidence>
<dbReference type="InterPro" id="IPR008254">
    <property type="entry name" value="Flavodoxin/NO_synth"/>
</dbReference>
<accession>A0A5C6ELI6</accession>
<dbReference type="PROSITE" id="PS00201">
    <property type="entry name" value="FLAVODOXIN"/>
    <property type="match status" value="1"/>
</dbReference>
<sequence>MRAIVIYATCEGQTEQIAQRIAKGMTAGGVPTDTFDVTRHDITELAVESYEAVVLGSSLHYAQHDPRIAWCIRQHRDLLADIPAAFFSVSLGIVSKRFKDRAEARRLADEFLQEENFTPSRRACFAGALRYSRYGWLKKRLMHWIAEKSWRPTELNRDYEFTNWDNVDDFASEFAKFIHSCRREPTPQPRFAFTRKPQREYSVHANASP</sequence>
<dbReference type="Gene3D" id="3.40.50.360">
    <property type="match status" value="1"/>
</dbReference>
<dbReference type="GO" id="GO:0006783">
    <property type="term" value="P:heme biosynthetic process"/>
    <property type="evidence" value="ECO:0007669"/>
    <property type="project" value="TreeGrafter"/>
</dbReference>
<organism evidence="4 5">
    <name type="scientific">Rubripirellula tenax</name>
    <dbReference type="NCBI Taxonomy" id="2528015"/>
    <lineage>
        <taxon>Bacteria</taxon>
        <taxon>Pseudomonadati</taxon>
        <taxon>Planctomycetota</taxon>
        <taxon>Planctomycetia</taxon>
        <taxon>Pirellulales</taxon>
        <taxon>Pirellulaceae</taxon>
        <taxon>Rubripirellula</taxon>
    </lineage>
</organism>
<gene>
    <name evidence="4" type="primary">hemG_1</name>
    <name evidence="4" type="ORF">Poly51_38750</name>
</gene>
<dbReference type="RefSeq" id="WP_146459305.1">
    <property type="nucleotide sequence ID" value="NZ_SJPW01000005.1"/>
</dbReference>
<dbReference type="EMBL" id="SJPW01000005">
    <property type="protein sequence ID" value="TWU50583.1"/>
    <property type="molecule type" value="Genomic_DNA"/>
</dbReference>
<dbReference type="OrthoDB" id="9795729at2"/>
<dbReference type="EC" id="1.3.5.3" evidence="4"/>
<dbReference type="PANTHER" id="PTHR38030:SF2">
    <property type="entry name" value="PROTOPORPHYRINOGEN IX DEHYDROGENASE [QUINONE]"/>
    <property type="match status" value="1"/>
</dbReference>
<dbReference type="Proteomes" id="UP000318288">
    <property type="component" value="Unassembled WGS sequence"/>
</dbReference>
<dbReference type="PROSITE" id="PS50902">
    <property type="entry name" value="FLAVODOXIN_LIKE"/>
    <property type="match status" value="1"/>
</dbReference>
<evidence type="ECO:0000256" key="2">
    <source>
        <dbReference type="SAM" id="MobiDB-lite"/>
    </source>
</evidence>
<dbReference type="GO" id="GO:0010181">
    <property type="term" value="F:FMN binding"/>
    <property type="evidence" value="ECO:0007669"/>
    <property type="project" value="InterPro"/>
</dbReference>
<dbReference type="Pfam" id="PF12724">
    <property type="entry name" value="Flavodoxin_5"/>
    <property type="match status" value="1"/>
</dbReference>
<dbReference type="GO" id="GO:0009055">
    <property type="term" value="F:electron transfer activity"/>
    <property type="evidence" value="ECO:0007669"/>
    <property type="project" value="InterPro"/>
</dbReference>
<evidence type="ECO:0000259" key="3">
    <source>
        <dbReference type="PROSITE" id="PS50902"/>
    </source>
</evidence>
<dbReference type="InterPro" id="IPR001226">
    <property type="entry name" value="Flavodoxin_CS"/>
</dbReference>
<dbReference type="InterPro" id="IPR026816">
    <property type="entry name" value="Flavodoxin_dom"/>
</dbReference>
<dbReference type="SUPFAM" id="SSF52218">
    <property type="entry name" value="Flavoproteins"/>
    <property type="match status" value="1"/>
</dbReference>
<dbReference type="InterPro" id="IPR052200">
    <property type="entry name" value="Protoporphyrinogen_IX_DH"/>
</dbReference>
<dbReference type="InterPro" id="IPR029039">
    <property type="entry name" value="Flavoprotein-like_sf"/>
</dbReference>